<organism evidence="7 8">
    <name type="scientific">Aerophobetes bacterium</name>
    <dbReference type="NCBI Taxonomy" id="2030807"/>
    <lineage>
        <taxon>Bacteria</taxon>
        <taxon>Candidatus Aerophobota</taxon>
    </lineage>
</organism>
<keyword evidence="4" id="KW-0288">FMN</keyword>
<evidence type="ECO:0000256" key="1">
    <source>
        <dbReference type="ARBA" id="ARBA00001917"/>
    </source>
</evidence>
<keyword evidence="3" id="KW-0285">Flavoprotein</keyword>
<dbReference type="Proteomes" id="UP000320781">
    <property type="component" value="Unassembled WGS sequence"/>
</dbReference>
<dbReference type="Pfam" id="PF00881">
    <property type="entry name" value="Nitroreductase"/>
    <property type="match status" value="2"/>
</dbReference>
<dbReference type="EMBL" id="SOKU01000331">
    <property type="protein sequence ID" value="TES84390.1"/>
    <property type="molecule type" value="Genomic_DNA"/>
</dbReference>
<feature type="domain" description="Nitroreductase" evidence="6">
    <location>
        <begin position="66"/>
        <end position="149"/>
    </location>
</feature>
<comment type="caution">
    <text evidence="7">The sequence shown here is derived from an EMBL/GenBank/DDBJ whole genome shotgun (WGS) entry which is preliminary data.</text>
</comment>
<dbReference type="InterPro" id="IPR029479">
    <property type="entry name" value="Nitroreductase"/>
</dbReference>
<keyword evidence="5" id="KW-0560">Oxidoreductase</keyword>
<dbReference type="GO" id="GO:0016491">
    <property type="term" value="F:oxidoreductase activity"/>
    <property type="evidence" value="ECO:0007669"/>
    <property type="project" value="UniProtKB-KW"/>
</dbReference>
<evidence type="ECO:0000259" key="6">
    <source>
        <dbReference type="Pfam" id="PF00881"/>
    </source>
</evidence>
<evidence type="ECO:0000313" key="8">
    <source>
        <dbReference type="Proteomes" id="UP000320781"/>
    </source>
</evidence>
<dbReference type="SUPFAM" id="SSF55469">
    <property type="entry name" value="FMN-dependent nitroreductase-like"/>
    <property type="match status" value="1"/>
</dbReference>
<evidence type="ECO:0000313" key="7">
    <source>
        <dbReference type="EMBL" id="TES84390.1"/>
    </source>
</evidence>
<dbReference type="AlphaFoldDB" id="A0A523QG33"/>
<proteinExistence type="inferred from homology"/>
<name>A0A523QG33_UNCAE</name>
<comment type="similarity">
    <text evidence="2">Belongs to the nitroreductase family.</text>
</comment>
<dbReference type="InterPro" id="IPR000415">
    <property type="entry name" value="Nitroreductase-like"/>
</dbReference>
<sequence>MRVFEAIKGRRSIRRFENRSIEKEVLLKLVEAGIWAPTGGNAQTWAFVIVTDQRRIQKIKAVSPGMLGTPSALIVVCQDRELAYEKGGEIGRDTLSIMDAAMASQNIMLQAYEEKLGSCAILSFHEKGVQTLLKLPGHIVPELVISLGYPAESPKPPQRKFEEVYFFEEY</sequence>
<gene>
    <name evidence="7" type="ORF">E3J95_06730</name>
</gene>
<protein>
    <submittedName>
        <fullName evidence="7">Nitroreductase family protein</fullName>
    </submittedName>
</protein>
<accession>A0A523QG33</accession>
<feature type="domain" description="Nitroreductase" evidence="6">
    <location>
        <begin position="7"/>
        <end position="60"/>
    </location>
</feature>
<dbReference type="PANTHER" id="PTHR43673">
    <property type="entry name" value="NAD(P)H NITROREDUCTASE YDGI-RELATED"/>
    <property type="match status" value="1"/>
</dbReference>
<reference evidence="7 8" key="1">
    <citation type="submission" date="2019-03" db="EMBL/GenBank/DDBJ databases">
        <title>Metabolic potential of uncultured bacteria and archaea associated with petroleum seepage in deep-sea sediments.</title>
        <authorList>
            <person name="Dong X."/>
            <person name="Hubert C."/>
        </authorList>
    </citation>
    <scope>NUCLEOTIDE SEQUENCE [LARGE SCALE GENOMIC DNA]</scope>
    <source>
        <strain evidence="7">E44_bin92</strain>
    </source>
</reference>
<evidence type="ECO:0000256" key="4">
    <source>
        <dbReference type="ARBA" id="ARBA00022643"/>
    </source>
</evidence>
<evidence type="ECO:0000256" key="3">
    <source>
        <dbReference type="ARBA" id="ARBA00022630"/>
    </source>
</evidence>
<comment type="cofactor">
    <cofactor evidence="1">
        <name>FMN</name>
        <dbReference type="ChEBI" id="CHEBI:58210"/>
    </cofactor>
</comment>
<dbReference type="Gene3D" id="3.40.109.10">
    <property type="entry name" value="NADH Oxidase"/>
    <property type="match status" value="1"/>
</dbReference>
<evidence type="ECO:0000256" key="5">
    <source>
        <dbReference type="ARBA" id="ARBA00023002"/>
    </source>
</evidence>
<dbReference type="PANTHER" id="PTHR43673:SF2">
    <property type="entry name" value="NITROREDUCTASE"/>
    <property type="match status" value="1"/>
</dbReference>
<evidence type="ECO:0000256" key="2">
    <source>
        <dbReference type="ARBA" id="ARBA00007118"/>
    </source>
</evidence>